<feature type="domain" description="SKI-interacting protein SKIP SNW" evidence="4">
    <location>
        <begin position="143"/>
        <end position="305"/>
    </location>
</feature>
<gene>
    <name evidence="5" type="ORF">CARUB_v10010911mg</name>
</gene>
<evidence type="ECO:0000313" key="6">
    <source>
        <dbReference type="Proteomes" id="UP000029121"/>
    </source>
</evidence>
<feature type="compositionally biased region" description="Basic and acidic residues" evidence="3">
    <location>
        <begin position="465"/>
        <end position="476"/>
    </location>
</feature>
<dbReference type="Proteomes" id="UP000029121">
    <property type="component" value="Unassembled WGS sequence"/>
</dbReference>
<dbReference type="InterPro" id="IPR017862">
    <property type="entry name" value="SKI-int_prot_SKIP"/>
</dbReference>
<evidence type="ECO:0000313" key="5">
    <source>
        <dbReference type="EMBL" id="EOA37292.1"/>
    </source>
</evidence>
<feature type="coiled-coil region" evidence="2">
    <location>
        <begin position="268"/>
        <end position="307"/>
    </location>
</feature>
<evidence type="ECO:0000256" key="2">
    <source>
        <dbReference type="SAM" id="Coils"/>
    </source>
</evidence>
<comment type="similarity">
    <text evidence="1">Belongs to the SNW family.</text>
</comment>
<sequence length="496" mass="56279">MCFFESKAEHSSVKAVPANLKQHAEDFGDGGAFPEIHVAQCPLSLGSDDSNDNKPQSKVLPVTVDAHGHVVFDAIVRQNENLGKIVYSQHSDHIPKMLKNEGDVGEDEESHEDITTQETKAAIEKILNAAQPNNVVKPLGDLKYINYKPSLQRSAAFSPGAKERSIRVSEMLVDPLAPPKFRHKRVPKASGGSSEAVPVMHSPPRAVILKERQDWDIPPCVSNWTNQKGYTIPLEKRPSADGRVLHEDQINDNFTKLSESLDVVAQKAREANSLRLRVQREMEMKEKERKEQEVRALAQKARSERNVVASETVDVPRGDYDYDREREMEKEGRIQRDNIREERRREREKEQRRMGVIKKSKIARDRDRDVSEKVALGMASSGGSGGEVMYDQRLFNQEKGMNSGFATDDQYNVNDNPLFTTQATLSTLYRPTKNMDYEMYGNADEKLKGTEKFKPDKAFSGLVSERARKRDRPVEFEKEEEQDPFGLVQWASDLKK</sequence>
<dbReference type="GO" id="GO:0000398">
    <property type="term" value="P:mRNA splicing, via spliceosome"/>
    <property type="evidence" value="ECO:0007669"/>
    <property type="project" value="InterPro"/>
</dbReference>
<evidence type="ECO:0000259" key="4">
    <source>
        <dbReference type="Pfam" id="PF02731"/>
    </source>
</evidence>
<reference evidence="6" key="1">
    <citation type="journal article" date="2013" name="Nat. Genet.">
        <title>The Capsella rubella genome and the genomic consequences of rapid mating system evolution.</title>
        <authorList>
            <person name="Slotte T."/>
            <person name="Hazzouri K.M."/>
            <person name="Agren J.A."/>
            <person name="Koenig D."/>
            <person name="Maumus F."/>
            <person name="Guo Y.L."/>
            <person name="Steige K."/>
            <person name="Platts A.E."/>
            <person name="Escobar J.S."/>
            <person name="Newman L.K."/>
            <person name="Wang W."/>
            <person name="Mandakova T."/>
            <person name="Vello E."/>
            <person name="Smith L.M."/>
            <person name="Henz S.R."/>
            <person name="Steffen J."/>
            <person name="Takuno S."/>
            <person name="Brandvain Y."/>
            <person name="Coop G."/>
            <person name="Andolfatto P."/>
            <person name="Hu T.T."/>
            <person name="Blanchette M."/>
            <person name="Clark R.M."/>
            <person name="Quesneville H."/>
            <person name="Nordborg M."/>
            <person name="Gaut B.S."/>
            <person name="Lysak M.A."/>
            <person name="Jenkins J."/>
            <person name="Grimwood J."/>
            <person name="Chapman J."/>
            <person name="Prochnik S."/>
            <person name="Shu S."/>
            <person name="Rokhsar D."/>
            <person name="Schmutz J."/>
            <person name="Weigel D."/>
            <person name="Wright S.I."/>
        </authorList>
    </citation>
    <scope>NUCLEOTIDE SEQUENCE [LARGE SCALE GENOMIC DNA]</scope>
    <source>
        <strain evidence="6">cv. Monte Gargano</strain>
    </source>
</reference>
<dbReference type="AlphaFoldDB" id="R0GMV8"/>
<dbReference type="eggNOG" id="KOG2441">
    <property type="taxonomic scope" value="Eukaryota"/>
</dbReference>
<keyword evidence="6" id="KW-1185">Reference proteome</keyword>
<feature type="non-terminal residue" evidence="5">
    <location>
        <position position="496"/>
    </location>
</feature>
<feature type="region of interest" description="Disordered" evidence="3">
    <location>
        <begin position="464"/>
        <end position="483"/>
    </location>
</feature>
<dbReference type="PANTHER" id="PTHR12096">
    <property type="entry name" value="NUCLEAR PROTEIN SKIP-RELATED"/>
    <property type="match status" value="1"/>
</dbReference>
<protein>
    <recommendedName>
        <fullName evidence="4">SKI-interacting protein SKIP SNW domain-containing protein</fullName>
    </recommendedName>
</protein>
<dbReference type="InterPro" id="IPR004015">
    <property type="entry name" value="SKI-int_prot_SKIP_SNW-dom"/>
</dbReference>
<dbReference type="EMBL" id="KB870805">
    <property type="protein sequence ID" value="EOA37292.1"/>
    <property type="molecule type" value="Genomic_DNA"/>
</dbReference>
<keyword evidence="2" id="KW-0175">Coiled coil</keyword>
<name>R0GMV8_9BRAS</name>
<dbReference type="GO" id="GO:0005681">
    <property type="term" value="C:spliceosomal complex"/>
    <property type="evidence" value="ECO:0007669"/>
    <property type="project" value="InterPro"/>
</dbReference>
<proteinExistence type="inferred from homology"/>
<dbReference type="STRING" id="81985.R0GMV8"/>
<dbReference type="Pfam" id="PF02731">
    <property type="entry name" value="SKIP_SNW"/>
    <property type="match status" value="1"/>
</dbReference>
<organism evidence="5 6">
    <name type="scientific">Capsella rubella</name>
    <dbReference type="NCBI Taxonomy" id="81985"/>
    <lineage>
        <taxon>Eukaryota</taxon>
        <taxon>Viridiplantae</taxon>
        <taxon>Streptophyta</taxon>
        <taxon>Embryophyta</taxon>
        <taxon>Tracheophyta</taxon>
        <taxon>Spermatophyta</taxon>
        <taxon>Magnoliopsida</taxon>
        <taxon>eudicotyledons</taxon>
        <taxon>Gunneridae</taxon>
        <taxon>Pentapetalae</taxon>
        <taxon>rosids</taxon>
        <taxon>malvids</taxon>
        <taxon>Brassicales</taxon>
        <taxon>Brassicaceae</taxon>
        <taxon>Camelineae</taxon>
        <taxon>Capsella</taxon>
    </lineage>
</organism>
<evidence type="ECO:0000256" key="1">
    <source>
        <dbReference type="ARBA" id="ARBA00010197"/>
    </source>
</evidence>
<accession>R0GMV8</accession>
<evidence type="ECO:0000256" key="3">
    <source>
        <dbReference type="SAM" id="MobiDB-lite"/>
    </source>
</evidence>